<evidence type="ECO:0000256" key="2">
    <source>
        <dbReference type="ARBA" id="ARBA00022692"/>
    </source>
</evidence>
<evidence type="ECO:0000259" key="7">
    <source>
        <dbReference type="Pfam" id="PF07219"/>
    </source>
</evidence>
<dbReference type="InterPro" id="IPR011990">
    <property type="entry name" value="TPR-like_helical_dom_sf"/>
</dbReference>
<evidence type="ECO:0000256" key="3">
    <source>
        <dbReference type="ARBA" id="ARBA00022989"/>
    </source>
</evidence>
<keyword evidence="9" id="KW-1185">Reference proteome</keyword>
<keyword evidence="8" id="KW-0489">Methyltransferase</keyword>
<sequence length="445" mass="48135">MLIRLAVLFLFILAAAASASWLAAQPGHVQVEWLGWRLEMRTSLAVALVIIFALGMVFFDRLYRLIKSLPGWLGSSVQKRRDVAGHKALTLGLMAVSAGEPAEAKRQAARARRLLDAPQLTNLLAAQASALAGDHQAARRYFTSLIAEDDSAFLGHIGMMRLALDDDAPDAALASARKALALRPKSTLAAAHIVQLEAARHNWQAALPALDVLASQRRSGQSGSDEDGNNIQSQRTALLYMDACEHAQNADRQGAQKVLIRIIKDVPGFLPAVLMLSDIYLETGANRKAVKVLEKAFGIIPHIEVANRLKPAWQVNDGGFIAKLMTLIPADEDIADAARCIIANQALDVGLDGEAAGQITAIPESRRDADAWQVAARIAQAHGHQDDANAALVAASKAPRPQGWQCGACRSLHDDWQSHCPDCDSFAQLVWQRPDRVTPLFDEPV</sequence>
<dbReference type="AlphaFoldDB" id="D5BTW8"/>
<keyword evidence="8" id="KW-0808">Transferase</keyword>
<feature type="signal peptide" evidence="6">
    <location>
        <begin position="1"/>
        <end position="23"/>
    </location>
</feature>
<proteinExistence type="predicted"/>
<evidence type="ECO:0000256" key="4">
    <source>
        <dbReference type="ARBA" id="ARBA00023136"/>
    </source>
</evidence>
<reference evidence="8 9" key="1">
    <citation type="journal article" date="2010" name="J. Bacteriol.">
        <title>Complete genome sequence of "Candidatus Puniceispirillum marinum" IMCC1322, a representative of the SAR116 clade in the Alphaproteobacteria.</title>
        <authorList>
            <person name="Oh H.M."/>
            <person name="Kwon K.K."/>
            <person name="Kang I."/>
            <person name="Kang S.G."/>
            <person name="Lee J.H."/>
            <person name="Kim S.J."/>
            <person name="Cho J.C."/>
        </authorList>
    </citation>
    <scope>NUCLEOTIDE SEQUENCE [LARGE SCALE GENOMIC DNA]</scope>
    <source>
        <strain evidence="8 9">IMCC1322</strain>
    </source>
</reference>
<dbReference type="Proteomes" id="UP000007460">
    <property type="component" value="Chromosome"/>
</dbReference>
<dbReference type="GO" id="GO:0016020">
    <property type="term" value="C:membrane"/>
    <property type="evidence" value="ECO:0007669"/>
    <property type="project" value="UniProtKB-SubCell"/>
</dbReference>
<feature type="transmembrane region" description="Helical" evidence="5">
    <location>
        <begin position="40"/>
        <end position="59"/>
    </location>
</feature>
<evidence type="ECO:0000313" key="8">
    <source>
        <dbReference type="EMBL" id="ADE39715.1"/>
    </source>
</evidence>
<accession>D5BTW8</accession>
<protein>
    <submittedName>
        <fullName evidence="8">HemY domain protein</fullName>
        <ecNumber evidence="8">2.1.1.80</ecNumber>
    </submittedName>
</protein>
<keyword evidence="2 5" id="KW-0812">Transmembrane</keyword>
<keyword evidence="4 5" id="KW-0472">Membrane</keyword>
<dbReference type="GO" id="GO:0008983">
    <property type="term" value="F:protein-glutamate O-methyltransferase activity"/>
    <property type="evidence" value="ECO:0007669"/>
    <property type="project" value="UniProtKB-EC"/>
</dbReference>
<organism evidence="8 9">
    <name type="scientific">Puniceispirillum marinum (strain IMCC1322)</name>
    <dbReference type="NCBI Taxonomy" id="488538"/>
    <lineage>
        <taxon>Bacteria</taxon>
        <taxon>Pseudomonadati</taxon>
        <taxon>Pseudomonadota</taxon>
        <taxon>Alphaproteobacteria</taxon>
        <taxon>Candidatus Puniceispirillales</taxon>
        <taxon>Candidatus Puniceispirillaceae</taxon>
        <taxon>Candidatus Puniceispirillum</taxon>
    </lineage>
</organism>
<dbReference type="Pfam" id="PF07219">
    <property type="entry name" value="HemY_N"/>
    <property type="match status" value="1"/>
</dbReference>
<dbReference type="RefSeq" id="WP_013046342.1">
    <property type="nucleotide sequence ID" value="NC_014010.1"/>
</dbReference>
<dbReference type="GO" id="GO:0032259">
    <property type="term" value="P:methylation"/>
    <property type="evidence" value="ECO:0007669"/>
    <property type="project" value="UniProtKB-KW"/>
</dbReference>
<evidence type="ECO:0000256" key="1">
    <source>
        <dbReference type="ARBA" id="ARBA00004370"/>
    </source>
</evidence>
<keyword evidence="6" id="KW-0732">Signal</keyword>
<feature type="chain" id="PRO_5003070119" evidence="6">
    <location>
        <begin position="24"/>
        <end position="445"/>
    </location>
</feature>
<dbReference type="STRING" id="488538.SAR116_1472"/>
<dbReference type="EMBL" id="CP001751">
    <property type="protein sequence ID" value="ADE39715.1"/>
    <property type="molecule type" value="Genomic_DNA"/>
</dbReference>
<name>D5BTW8_PUNMI</name>
<evidence type="ECO:0000256" key="6">
    <source>
        <dbReference type="SAM" id="SignalP"/>
    </source>
</evidence>
<dbReference type="OrthoDB" id="9798343at2"/>
<dbReference type="SUPFAM" id="SSF48452">
    <property type="entry name" value="TPR-like"/>
    <property type="match status" value="1"/>
</dbReference>
<dbReference type="KEGG" id="apb:SAR116_1472"/>
<dbReference type="EC" id="2.1.1.80" evidence="8"/>
<keyword evidence="3 5" id="KW-1133">Transmembrane helix</keyword>
<comment type="subcellular location">
    <subcellularLocation>
        <location evidence="1">Membrane</location>
    </subcellularLocation>
</comment>
<evidence type="ECO:0000313" key="9">
    <source>
        <dbReference type="Proteomes" id="UP000007460"/>
    </source>
</evidence>
<evidence type="ECO:0000256" key="5">
    <source>
        <dbReference type="SAM" id="Phobius"/>
    </source>
</evidence>
<feature type="domain" description="HemY N-terminal" evidence="7">
    <location>
        <begin position="27"/>
        <end position="133"/>
    </location>
</feature>
<dbReference type="HOGENOM" id="CLU_028454_0_0_5"/>
<dbReference type="InterPro" id="IPR010817">
    <property type="entry name" value="HemY_N"/>
</dbReference>
<dbReference type="Gene3D" id="1.25.40.10">
    <property type="entry name" value="Tetratricopeptide repeat domain"/>
    <property type="match status" value="1"/>
</dbReference>
<dbReference type="eggNOG" id="COG3898">
    <property type="taxonomic scope" value="Bacteria"/>
</dbReference>
<gene>
    <name evidence="8" type="ordered locus">SAR116_1472</name>
</gene>